<keyword evidence="4" id="KW-0677">Repeat</keyword>
<dbReference type="FunFam" id="2.60.40.10:FF:000055">
    <property type="entry name" value="roundabout homolog 1 isoform X2"/>
    <property type="match status" value="1"/>
</dbReference>
<dbReference type="InterPro" id="IPR003599">
    <property type="entry name" value="Ig_sub"/>
</dbReference>
<feature type="transmembrane region" description="Helical" evidence="10">
    <location>
        <begin position="579"/>
        <end position="599"/>
    </location>
</feature>
<evidence type="ECO:0000256" key="4">
    <source>
        <dbReference type="ARBA" id="ARBA00022737"/>
    </source>
</evidence>
<dbReference type="AlphaFoldDB" id="A0A315VNB3"/>
<dbReference type="FunFam" id="2.60.40.10:FF:000008">
    <property type="entry name" value="roundabout homolog 2 isoform X2"/>
    <property type="match status" value="1"/>
</dbReference>
<keyword evidence="2 10" id="KW-0812">Transmembrane</keyword>
<dbReference type="InterPro" id="IPR036179">
    <property type="entry name" value="Ig-like_dom_sf"/>
</dbReference>
<evidence type="ECO:0000256" key="10">
    <source>
        <dbReference type="SAM" id="Phobius"/>
    </source>
</evidence>
<keyword evidence="6 10" id="KW-0472">Membrane</keyword>
<keyword evidence="7" id="KW-1015">Disulfide bond</keyword>
<dbReference type="Gene3D" id="2.60.40.10">
    <property type="entry name" value="Immunoglobulins"/>
    <property type="match status" value="5"/>
</dbReference>
<sequence>AKSWLVAGHREYVQRCATPLTGAEPAKVKWGPSYRSLLVDSIHSSSDRRPATGPDHSSGSDRNLPLWHQGKPSACSLLAERRQPGENVPVRCVAILLFPIQEPSQSSRFSVSLSGELTIADVQVEDSGYYICQAISVAGSILTKALLEVESAPSDRVPPIIRQGPGNHTLAPGSTAQLHCHVMGNPIPSIQWEKDGQRILGNDGRVSLMENGTFQITRLQETDSGVYTCLASSSSGETSWSGVLTVKESADTSAAQATEPFQLPGPPHKPIVTDVSKNSVSLTWQPNAHEGGAAVTSYIIEAFSQSAGSTWQTVADMVKMETHTITGLLPNTVYLFIVRAVNAYGLSDPSPISEPVRTQDVSPTGQGVDHRQVQRELGEVAVQLQDPAMLTTTSIRVSWMSPYVQGYRLFYRPSGGTWLLQDINSPSERSTVLTGMLKGTEYEIKIRPYFDEFQGKDSRTLLIRTREEVPSAPPRGVTVATVKLSNSSSISVTWEPPPSDMQNGIIQEYRVWCVGSGGENQTRYYVNRTVDGTVQSTVLKGLIPGVLYQVEVAAVTGAGVGTRMSFFNTFRRRKAFIDLLFKAAVHTICYSAIVTFVFVPTELPAEEPTASGGGSGGSGEEGSVSLAEQITDVVKQPAFIAGIGGACWVILMGFSLWIYCRRKKRKELSHYTASFAYTPAVGFPHAEASGLTGRPGVLGGNMGNYPWLADSWPTTNLVHSSKEAVNCCTANHDPAERYYNEAGISNYLNQTEKYSVGGSTEGPIYSTIDATSEDLHSFTYGQNVSTTPYATTSIMPFSSQPQGAAFSGEQQDEGHWLAQPGPSQPAQYAQPDRCPGKPKQKAMGKAVKTPSLTWMEALPPPPPVGELDQCEQDGQLQHDDMDMGSDEEWCPPLPERTYLMEGCEDGPAPPQRNITSSPATSYSHQSTATLTPSPHEEARTPADQQLARRLPCGPVPVPQAPSPPLTQSNHSLCGQQLLGSTEAGTLQFQSPAHCCLHGQAPAANEDGATTPGKAAAVFTYCRPITLLSMRKHSAVSVCDFRKTRGLSERRLSATVHSRSSPAETCTPPNQRSRVKKKASKTSAYRRDIQGDLPPPPEPPPEDDRLQGPQGCVETSSLANSALSSLERSEYSGNSHQRKGSGQKHADNEEVVVYSGRSGYLSRSQLSGNCSTTGSSSSRGSTGSRVLSSARKHNEVENSLVFELRRIRSLLDRRKRLSVHAHHSIWSALQRAHFSVGALLQMHPLQALRPFSSLRHCTLFVLFKAVTRGVTVRFRVGGKT</sequence>
<feature type="compositionally biased region" description="Polar residues" evidence="9">
    <location>
        <begin position="912"/>
        <end position="932"/>
    </location>
</feature>
<feature type="region of interest" description="Disordered" evidence="9">
    <location>
        <begin position="44"/>
        <end position="66"/>
    </location>
</feature>
<keyword evidence="14" id="KW-1185">Reference proteome</keyword>
<evidence type="ECO:0000256" key="7">
    <source>
        <dbReference type="ARBA" id="ARBA00023157"/>
    </source>
</evidence>
<feature type="region of interest" description="Disordered" evidence="9">
    <location>
        <begin position="798"/>
        <end position="842"/>
    </location>
</feature>
<dbReference type="STRING" id="33528.ENSGAFP00000032684"/>
<dbReference type="Pfam" id="PF13927">
    <property type="entry name" value="Ig_3"/>
    <property type="match status" value="1"/>
</dbReference>
<dbReference type="FunFam" id="2.60.40.10:FF:000058">
    <property type="entry name" value="roundabout homolog 2 isoform X3"/>
    <property type="match status" value="1"/>
</dbReference>
<evidence type="ECO:0000259" key="11">
    <source>
        <dbReference type="PROSITE" id="PS50835"/>
    </source>
</evidence>
<feature type="transmembrane region" description="Helical" evidence="10">
    <location>
        <begin position="546"/>
        <end position="567"/>
    </location>
</feature>
<comment type="caution">
    <text evidence="13">The sequence shown here is derived from an EMBL/GenBank/DDBJ whole genome shotgun (WGS) entry which is preliminary data.</text>
</comment>
<dbReference type="EMBL" id="NHOQ01001398">
    <property type="protein sequence ID" value="PWA24652.1"/>
    <property type="molecule type" value="Genomic_DNA"/>
</dbReference>
<dbReference type="PROSITE" id="PS50835">
    <property type="entry name" value="IG_LIKE"/>
    <property type="match status" value="1"/>
</dbReference>
<dbReference type="InterPro" id="IPR050964">
    <property type="entry name" value="Striated_Muscle_Regulatory"/>
</dbReference>
<proteinExistence type="predicted"/>
<keyword evidence="3" id="KW-0732">Signal</keyword>
<dbReference type="FunFam" id="2.60.40.10:FF:000065">
    <property type="entry name" value="roundabout homolog 1 isoform X3"/>
    <property type="match status" value="1"/>
</dbReference>
<feature type="transmembrane region" description="Helical" evidence="10">
    <location>
        <begin position="638"/>
        <end position="660"/>
    </location>
</feature>
<feature type="non-terminal residue" evidence="13">
    <location>
        <position position="1"/>
    </location>
</feature>
<feature type="region of interest" description="Disordered" evidence="9">
    <location>
        <begin position="901"/>
        <end position="943"/>
    </location>
</feature>
<dbReference type="PANTHER" id="PTHR13817">
    <property type="entry name" value="TITIN"/>
    <property type="match status" value="1"/>
</dbReference>
<dbReference type="SMART" id="SM00409">
    <property type="entry name" value="IG"/>
    <property type="match status" value="2"/>
</dbReference>
<evidence type="ECO:0000313" key="13">
    <source>
        <dbReference type="EMBL" id="PWA24652.1"/>
    </source>
</evidence>
<feature type="region of interest" description="Disordered" evidence="9">
    <location>
        <begin position="1049"/>
        <end position="1111"/>
    </location>
</feature>
<organism evidence="13 14">
    <name type="scientific">Gambusia affinis</name>
    <name type="common">Western mosquitofish</name>
    <name type="synonym">Heterandria affinis</name>
    <dbReference type="NCBI Taxonomy" id="33528"/>
    <lineage>
        <taxon>Eukaryota</taxon>
        <taxon>Metazoa</taxon>
        <taxon>Chordata</taxon>
        <taxon>Craniata</taxon>
        <taxon>Vertebrata</taxon>
        <taxon>Euteleostomi</taxon>
        <taxon>Actinopterygii</taxon>
        <taxon>Neopterygii</taxon>
        <taxon>Teleostei</taxon>
        <taxon>Neoteleostei</taxon>
        <taxon>Acanthomorphata</taxon>
        <taxon>Ovalentaria</taxon>
        <taxon>Atherinomorphae</taxon>
        <taxon>Cyprinodontiformes</taxon>
        <taxon>Poeciliidae</taxon>
        <taxon>Poeciliinae</taxon>
        <taxon>Gambusia</taxon>
    </lineage>
</organism>
<keyword evidence="5 10" id="KW-1133">Transmembrane helix</keyword>
<feature type="domain" description="Ig-like" evidence="11">
    <location>
        <begin position="159"/>
        <end position="245"/>
    </location>
</feature>
<protein>
    <recommendedName>
        <fullName evidence="15">Roundabout, axon guidance receptor, homolog 3 (Drosophila)</fullName>
    </recommendedName>
</protein>
<evidence type="ECO:0000256" key="9">
    <source>
        <dbReference type="SAM" id="MobiDB-lite"/>
    </source>
</evidence>
<evidence type="ECO:0000256" key="5">
    <source>
        <dbReference type="ARBA" id="ARBA00022989"/>
    </source>
</evidence>
<evidence type="ECO:0000256" key="8">
    <source>
        <dbReference type="ARBA" id="ARBA00023319"/>
    </source>
</evidence>
<dbReference type="Pfam" id="PF00041">
    <property type="entry name" value="fn3"/>
    <property type="match status" value="3"/>
</dbReference>
<reference evidence="13 14" key="1">
    <citation type="journal article" date="2018" name="G3 (Bethesda)">
        <title>A High-Quality Reference Genome for the Invasive Mosquitofish Gambusia affinis Using a Chicago Library.</title>
        <authorList>
            <person name="Hoffberg S.L."/>
            <person name="Troendle N.J."/>
            <person name="Glenn T.C."/>
            <person name="Mahmud O."/>
            <person name="Louha S."/>
            <person name="Chalopin D."/>
            <person name="Bennetzen J.L."/>
            <person name="Mauricio R."/>
        </authorList>
    </citation>
    <scope>NUCLEOTIDE SEQUENCE [LARGE SCALE GENOMIC DNA]</scope>
    <source>
        <strain evidence="13">NE01/NJP1002.9</strain>
        <tissue evidence="13">Muscle</tissue>
    </source>
</reference>
<feature type="domain" description="Fibronectin type-III" evidence="12">
    <location>
        <begin position="473"/>
        <end position="575"/>
    </location>
</feature>
<dbReference type="GO" id="GO:0007399">
    <property type="term" value="P:nervous system development"/>
    <property type="evidence" value="ECO:0007669"/>
    <property type="project" value="UniProtKB-ARBA"/>
</dbReference>
<dbReference type="PANTHER" id="PTHR13817:SF103">
    <property type="entry name" value="ROUNDABOUT GUIDANCE RECEPTOR 3"/>
    <property type="match status" value="1"/>
</dbReference>
<evidence type="ECO:0008006" key="15">
    <source>
        <dbReference type="Google" id="ProtNLM"/>
    </source>
</evidence>
<dbReference type="InterPro" id="IPR003961">
    <property type="entry name" value="FN3_dom"/>
</dbReference>
<feature type="compositionally biased region" description="Low complexity" evidence="9">
    <location>
        <begin position="1170"/>
        <end position="1188"/>
    </location>
</feature>
<dbReference type="Proteomes" id="UP000250572">
    <property type="component" value="Unassembled WGS sequence"/>
</dbReference>
<feature type="non-terminal residue" evidence="13">
    <location>
        <position position="1279"/>
    </location>
</feature>
<dbReference type="InterPro" id="IPR036116">
    <property type="entry name" value="FN3_sf"/>
</dbReference>
<accession>A0A315VNB3</accession>
<comment type="subcellular location">
    <subcellularLocation>
        <location evidence="1">Membrane</location>
        <topology evidence="1">Single-pass membrane protein</topology>
    </subcellularLocation>
</comment>
<dbReference type="CDD" id="cd00063">
    <property type="entry name" value="FN3"/>
    <property type="match status" value="3"/>
</dbReference>
<dbReference type="GO" id="GO:0016020">
    <property type="term" value="C:membrane"/>
    <property type="evidence" value="ECO:0007669"/>
    <property type="project" value="UniProtKB-SubCell"/>
</dbReference>
<name>A0A315VNB3_GAMAF</name>
<dbReference type="PROSITE" id="PS50853">
    <property type="entry name" value="FN3"/>
    <property type="match status" value="3"/>
</dbReference>
<dbReference type="InterPro" id="IPR003598">
    <property type="entry name" value="Ig_sub2"/>
</dbReference>
<dbReference type="SUPFAM" id="SSF49265">
    <property type="entry name" value="Fibronectin type III"/>
    <property type="match status" value="2"/>
</dbReference>
<dbReference type="SMART" id="SM00408">
    <property type="entry name" value="IGc2"/>
    <property type="match status" value="2"/>
</dbReference>
<dbReference type="SMART" id="SM00060">
    <property type="entry name" value="FN3"/>
    <property type="match status" value="3"/>
</dbReference>
<dbReference type="InterPro" id="IPR013783">
    <property type="entry name" value="Ig-like_fold"/>
</dbReference>
<feature type="region of interest" description="Disordered" evidence="9">
    <location>
        <begin position="1163"/>
        <end position="1189"/>
    </location>
</feature>
<evidence type="ECO:0000259" key="12">
    <source>
        <dbReference type="PROSITE" id="PS50853"/>
    </source>
</evidence>
<evidence type="ECO:0000256" key="3">
    <source>
        <dbReference type="ARBA" id="ARBA00022729"/>
    </source>
</evidence>
<gene>
    <name evidence="13" type="ORF">CCH79_00016130</name>
</gene>
<evidence type="ECO:0000256" key="2">
    <source>
        <dbReference type="ARBA" id="ARBA00022692"/>
    </source>
</evidence>
<dbReference type="SUPFAM" id="SSF48726">
    <property type="entry name" value="Immunoglobulin"/>
    <property type="match status" value="2"/>
</dbReference>
<feature type="domain" description="Fibronectin type-III" evidence="12">
    <location>
        <begin position="266"/>
        <end position="361"/>
    </location>
</feature>
<evidence type="ECO:0000256" key="6">
    <source>
        <dbReference type="ARBA" id="ARBA00023136"/>
    </source>
</evidence>
<dbReference type="InterPro" id="IPR007110">
    <property type="entry name" value="Ig-like_dom"/>
</dbReference>
<feature type="domain" description="Fibronectin type-III" evidence="12">
    <location>
        <begin position="380"/>
        <end position="468"/>
    </location>
</feature>
<evidence type="ECO:0000313" key="14">
    <source>
        <dbReference type="Proteomes" id="UP000250572"/>
    </source>
</evidence>
<feature type="compositionally biased region" description="Polar residues" evidence="9">
    <location>
        <begin position="1054"/>
        <end position="1071"/>
    </location>
</feature>
<evidence type="ECO:0000256" key="1">
    <source>
        <dbReference type="ARBA" id="ARBA00004167"/>
    </source>
</evidence>
<feature type="region of interest" description="Disordered" evidence="9">
    <location>
        <begin position="1124"/>
        <end position="1147"/>
    </location>
</feature>
<keyword evidence="8" id="KW-0393">Immunoglobulin domain</keyword>